<keyword evidence="15" id="KW-1185">Reference proteome</keyword>
<feature type="compositionally biased region" description="Basic and acidic residues" evidence="12">
    <location>
        <begin position="398"/>
        <end position="410"/>
    </location>
</feature>
<evidence type="ECO:0000256" key="2">
    <source>
        <dbReference type="ARBA" id="ARBA00004202"/>
    </source>
</evidence>
<evidence type="ECO:0000256" key="7">
    <source>
        <dbReference type="ARBA" id="ARBA00022737"/>
    </source>
</evidence>
<dbReference type="FunFam" id="2.30.29.30:FF:000049">
    <property type="entry name" value="pleckstrin homology domain-containing family A member 1 isoform X1"/>
    <property type="match status" value="1"/>
</dbReference>
<dbReference type="GO" id="GO:0005737">
    <property type="term" value="C:cytoplasm"/>
    <property type="evidence" value="ECO:0007669"/>
    <property type="project" value="UniProtKB-SubCell"/>
</dbReference>
<sequence length="427" mass="47469">MPYVDRQNRICGFLDIEENESSGKFLRRYFILDTQLGSLVWFMDNPQNLPVGADCVGSLKLTYISKVSDATKLRPKAEFCFVINAGMRKFFLQANDQQDLVDWVNALNKATKITVPKTCEGQQTSENNRSLPDVVGTKKQISYRTEIIGGVPIVTQTQHDAGDGADRAERDAMHRSHSQLPYFLSRPAQEHTVIKSGYCVKQGAVMRNWKRRYFLLEENSMSYFKSDLEKEPLRMIPLKEVHKVQECKQSDIMMRDNLFEVVTTSRTFYIQADSPEEMHSWIKAVSGAIVAQRGPGRSAATEHGSRSTFYRSHPGPPAPRSPISTVPPCLPEWGAAVTCGTRPQPGVGQRALHEPAAAAQPRPLAGTPVPAGDAPGKVTPSPCVPPVAPVTTLEVEESPWRRRSSFEPHMPETPLDLDDADLPVSEV</sequence>
<evidence type="ECO:0000256" key="11">
    <source>
        <dbReference type="ARBA" id="ARBA00059661"/>
    </source>
</evidence>
<keyword evidence="10" id="KW-0539">Nucleus</keyword>
<keyword evidence="8" id="KW-0446">Lipid-binding</keyword>
<dbReference type="Gene3D" id="2.30.29.30">
    <property type="entry name" value="Pleckstrin-homology domain (PH domain)/Phosphotyrosine-binding domain (PTB)"/>
    <property type="match status" value="2"/>
</dbReference>
<evidence type="ECO:0000313" key="15">
    <source>
        <dbReference type="Proteomes" id="UP000265120"/>
    </source>
</evidence>
<dbReference type="InterPro" id="IPR051707">
    <property type="entry name" value="PI-Interact_SigTrans_Reg"/>
</dbReference>
<feature type="domain" description="PH" evidence="13">
    <location>
        <begin position="192"/>
        <end position="290"/>
    </location>
</feature>
<feature type="region of interest" description="Disordered" evidence="12">
    <location>
        <begin position="342"/>
        <end position="427"/>
    </location>
</feature>
<evidence type="ECO:0000256" key="3">
    <source>
        <dbReference type="ARBA" id="ARBA00004496"/>
    </source>
</evidence>
<evidence type="ECO:0000256" key="12">
    <source>
        <dbReference type="SAM" id="MobiDB-lite"/>
    </source>
</evidence>
<dbReference type="Ensembl" id="ENSCSET00000005100.1">
    <property type="protein sequence ID" value="ENSCSEP00000005044.1"/>
    <property type="gene ID" value="ENSCSEG00000003248.1"/>
</dbReference>
<accession>A0A3P8UT81</accession>
<dbReference type="InterPro" id="IPR011993">
    <property type="entry name" value="PH-like_dom_sf"/>
</dbReference>
<reference evidence="14 15" key="1">
    <citation type="journal article" date="2014" name="Nat. Genet.">
        <title>Whole-genome sequence of a flatfish provides insights into ZW sex chromosome evolution and adaptation to a benthic lifestyle.</title>
        <authorList>
            <person name="Chen S."/>
            <person name="Zhang G."/>
            <person name="Shao C."/>
            <person name="Huang Q."/>
            <person name="Liu G."/>
            <person name="Zhang P."/>
            <person name="Song W."/>
            <person name="An N."/>
            <person name="Chalopin D."/>
            <person name="Volff J.N."/>
            <person name="Hong Y."/>
            <person name="Li Q."/>
            <person name="Sha Z."/>
            <person name="Zhou H."/>
            <person name="Xie M."/>
            <person name="Yu Q."/>
            <person name="Liu Y."/>
            <person name="Xiang H."/>
            <person name="Wang N."/>
            <person name="Wu K."/>
            <person name="Yang C."/>
            <person name="Zhou Q."/>
            <person name="Liao X."/>
            <person name="Yang L."/>
            <person name="Hu Q."/>
            <person name="Zhang J."/>
            <person name="Meng L."/>
            <person name="Jin L."/>
            <person name="Tian Y."/>
            <person name="Lian J."/>
            <person name="Yang J."/>
            <person name="Miao G."/>
            <person name="Liu S."/>
            <person name="Liang Z."/>
            <person name="Yan F."/>
            <person name="Li Y."/>
            <person name="Sun B."/>
            <person name="Zhang H."/>
            <person name="Zhang J."/>
            <person name="Zhu Y."/>
            <person name="Du M."/>
            <person name="Zhao Y."/>
            <person name="Schartl M."/>
            <person name="Tang Q."/>
            <person name="Wang J."/>
        </authorList>
    </citation>
    <scope>NUCLEOTIDE SEQUENCE</scope>
</reference>
<comment type="subcellular location">
    <subcellularLocation>
        <location evidence="2">Cell membrane</location>
        <topology evidence="2">Peripheral membrane protein</topology>
    </subcellularLocation>
    <subcellularLocation>
        <location evidence="3">Cytoplasm</location>
    </subcellularLocation>
    <subcellularLocation>
        <location evidence="1">Nucleus</location>
    </subcellularLocation>
</comment>
<dbReference type="CDD" id="cd13270">
    <property type="entry name" value="PH1_TAPP1_2"/>
    <property type="match status" value="1"/>
</dbReference>
<evidence type="ECO:0000256" key="4">
    <source>
        <dbReference type="ARBA" id="ARBA00022475"/>
    </source>
</evidence>
<dbReference type="GeneTree" id="ENSGT00940000155157"/>
<name>A0A3P8UT81_CYNSE</name>
<dbReference type="PANTHER" id="PTHR14336">
    <property type="entry name" value="TANDEM PH DOMAIN CONTAINING PROTEIN"/>
    <property type="match status" value="1"/>
</dbReference>
<evidence type="ECO:0000313" key="14">
    <source>
        <dbReference type="Ensembl" id="ENSCSEP00000005044.1"/>
    </source>
</evidence>
<evidence type="ECO:0000259" key="13">
    <source>
        <dbReference type="PROSITE" id="PS50003"/>
    </source>
</evidence>
<dbReference type="STRING" id="244447.ENSCSEP00000005044"/>
<evidence type="ECO:0000256" key="1">
    <source>
        <dbReference type="ARBA" id="ARBA00004123"/>
    </source>
</evidence>
<feature type="region of interest" description="Disordered" evidence="12">
    <location>
        <begin position="295"/>
        <end position="322"/>
    </location>
</feature>
<evidence type="ECO:0000256" key="5">
    <source>
        <dbReference type="ARBA" id="ARBA00022490"/>
    </source>
</evidence>
<reference evidence="14" key="2">
    <citation type="submission" date="2025-08" db="UniProtKB">
        <authorList>
            <consortium name="Ensembl"/>
        </authorList>
    </citation>
    <scope>IDENTIFICATION</scope>
</reference>
<proteinExistence type="predicted"/>
<evidence type="ECO:0000256" key="9">
    <source>
        <dbReference type="ARBA" id="ARBA00023136"/>
    </source>
</evidence>
<feature type="domain" description="PH" evidence="13">
    <location>
        <begin position="7"/>
        <end position="112"/>
    </location>
</feature>
<dbReference type="AlphaFoldDB" id="A0A3P8UT81"/>
<dbReference type="KEGG" id="csem:103387078"/>
<dbReference type="SMART" id="SM00233">
    <property type="entry name" value="PH"/>
    <property type="match status" value="2"/>
</dbReference>
<reference evidence="14" key="3">
    <citation type="submission" date="2025-09" db="UniProtKB">
        <authorList>
            <consortium name="Ensembl"/>
        </authorList>
    </citation>
    <scope>IDENTIFICATION</scope>
</reference>
<keyword evidence="7" id="KW-0677">Repeat</keyword>
<dbReference type="SUPFAM" id="SSF50729">
    <property type="entry name" value="PH domain-like"/>
    <property type="match status" value="2"/>
</dbReference>
<keyword evidence="4" id="KW-1003">Cell membrane</keyword>
<dbReference type="FunFam" id="2.30.29.30:FF:000042">
    <property type="entry name" value="pleckstrin homology domain-containing family A member 1 isoform X2"/>
    <property type="match status" value="1"/>
</dbReference>
<evidence type="ECO:0000256" key="10">
    <source>
        <dbReference type="ARBA" id="ARBA00023242"/>
    </source>
</evidence>
<evidence type="ECO:0000256" key="8">
    <source>
        <dbReference type="ARBA" id="ARBA00023121"/>
    </source>
</evidence>
<dbReference type="PANTHER" id="PTHR14336:SF4">
    <property type="entry name" value="PLECKSTRIN HOMOLOGY DOMAIN-CONTAINING FAMILY A MEMBER 1"/>
    <property type="match status" value="1"/>
</dbReference>
<dbReference type="InterPro" id="IPR001849">
    <property type="entry name" value="PH_domain"/>
</dbReference>
<dbReference type="Pfam" id="PF00169">
    <property type="entry name" value="PH"/>
    <property type="match status" value="2"/>
</dbReference>
<keyword evidence="6" id="KW-0597">Phosphoprotein</keyword>
<keyword evidence="5" id="KW-0963">Cytoplasm</keyword>
<organism evidence="14 15">
    <name type="scientific">Cynoglossus semilaevis</name>
    <name type="common">Tongue sole</name>
    <dbReference type="NCBI Taxonomy" id="244447"/>
    <lineage>
        <taxon>Eukaryota</taxon>
        <taxon>Metazoa</taxon>
        <taxon>Chordata</taxon>
        <taxon>Craniata</taxon>
        <taxon>Vertebrata</taxon>
        <taxon>Euteleostomi</taxon>
        <taxon>Actinopterygii</taxon>
        <taxon>Neopterygii</taxon>
        <taxon>Teleostei</taxon>
        <taxon>Neoteleostei</taxon>
        <taxon>Acanthomorphata</taxon>
        <taxon>Carangaria</taxon>
        <taxon>Pleuronectiformes</taxon>
        <taxon>Pleuronectoidei</taxon>
        <taxon>Cynoglossidae</taxon>
        <taxon>Cynoglossinae</taxon>
        <taxon>Cynoglossus</taxon>
    </lineage>
</organism>
<comment type="function">
    <text evidence="11">Binds specifically to phosphatidylinositol 3,4-diphosphate (PtdIns3,4P2), but not to other phosphoinositides. May recruit other proteins to the plasma membrane.</text>
</comment>
<evidence type="ECO:0000256" key="6">
    <source>
        <dbReference type="ARBA" id="ARBA00022553"/>
    </source>
</evidence>
<keyword evidence="9" id="KW-0472">Membrane</keyword>
<dbReference type="CDD" id="cd13271">
    <property type="entry name" value="PH2_TAPP1_2"/>
    <property type="match status" value="1"/>
</dbReference>
<dbReference type="PROSITE" id="PS50003">
    <property type="entry name" value="PH_DOMAIN"/>
    <property type="match status" value="2"/>
</dbReference>
<dbReference type="Proteomes" id="UP000265120">
    <property type="component" value="Chromosome 12"/>
</dbReference>
<dbReference type="GO" id="GO:0008289">
    <property type="term" value="F:lipid binding"/>
    <property type="evidence" value="ECO:0007669"/>
    <property type="project" value="UniProtKB-KW"/>
</dbReference>
<dbReference type="GO" id="GO:0005886">
    <property type="term" value="C:plasma membrane"/>
    <property type="evidence" value="ECO:0007669"/>
    <property type="project" value="UniProtKB-SubCell"/>
</dbReference>
<dbReference type="GO" id="GO:0005634">
    <property type="term" value="C:nucleus"/>
    <property type="evidence" value="ECO:0007669"/>
    <property type="project" value="UniProtKB-SubCell"/>
</dbReference>
<protein>
    <submittedName>
        <fullName evidence="14">Pleckstrin homology domain containing, family A (phosphoinositide binding specific) member 1a</fullName>
    </submittedName>
</protein>